<comment type="caution">
    <text evidence="1">The sequence shown here is derived from an EMBL/GenBank/DDBJ whole genome shotgun (WGS) entry which is preliminary data.</text>
</comment>
<evidence type="ECO:0000313" key="1">
    <source>
        <dbReference type="EMBL" id="MYL49089.1"/>
    </source>
</evidence>
<dbReference type="SUPFAM" id="SSF55909">
    <property type="entry name" value="Pentein"/>
    <property type="match status" value="1"/>
</dbReference>
<dbReference type="GO" id="GO:0016990">
    <property type="term" value="F:arginine deiminase activity"/>
    <property type="evidence" value="ECO:0007669"/>
    <property type="project" value="TreeGrafter"/>
</dbReference>
<gene>
    <name evidence="1" type="ORF">GLV98_06310</name>
</gene>
<dbReference type="AlphaFoldDB" id="A0A845E4D2"/>
<sequence>MITWTPNCWNEFDELKSVVVCTPSVLPVPDKQTATDLRWEKTADSEKMSRCFNKMVDAMSNEGVQVVDYSTFLKDEEKAFHEQLINRVFVRDLACVFGKKVIPGEAGTTMRRPEYVHAHRVFEQWFDAEQYSIHENDRANALENGDVFVLSKDAVFINVGMRSSYESAKALREKLIPLGFSEIGVIDLPRRGDTMHLDMNFNIAGEGLALAKSYMRYFPVEVLSAKGSSYVMMHEFLERHGYAIIWTDEVKHTVADINFLNLDPDTLLISTKAHKKIFQHERLKKKRLIEVDVDELEAGGGGIRCMTLPIERR</sequence>
<dbReference type="RefSeq" id="WP_160913213.1">
    <property type="nucleotide sequence ID" value="NZ_WMEZ01000002.1"/>
</dbReference>
<dbReference type="OrthoDB" id="9807502at2"/>
<dbReference type="PANTHER" id="PTHR47271:SF2">
    <property type="entry name" value="ARGININE DEIMINASE"/>
    <property type="match status" value="1"/>
</dbReference>
<evidence type="ECO:0000313" key="2">
    <source>
        <dbReference type="Proteomes" id="UP000447393"/>
    </source>
</evidence>
<proteinExistence type="predicted"/>
<accession>A0A845E4D2</accession>
<dbReference type="EMBL" id="WMEZ01000002">
    <property type="protein sequence ID" value="MYL49089.1"/>
    <property type="molecule type" value="Genomic_DNA"/>
</dbReference>
<dbReference type="Gene3D" id="3.75.10.10">
    <property type="entry name" value="L-arginine/glycine Amidinotransferase, Chain A"/>
    <property type="match status" value="1"/>
</dbReference>
<dbReference type="Pfam" id="PF02274">
    <property type="entry name" value="ADI"/>
    <property type="match status" value="1"/>
</dbReference>
<organism evidence="1 2">
    <name type="scientific">Halobacillus litoralis</name>
    <dbReference type="NCBI Taxonomy" id="45668"/>
    <lineage>
        <taxon>Bacteria</taxon>
        <taxon>Bacillati</taxon>
        <taxon>Bacillota</taxon>
        <taxon>Bacilli</taxon>
        <taxon>Bacillales</taxon>
        <taxon>Bacillaceae</taxon>
        <taxon>Halobacillus</taxon>
    </lineage>
</organism>
<protein>
    <submittedName>
        <fullName evidence="1">Arginine deiminase</fullName>
    </submittedName>
</protein>
<dbReference type="GO" id="GO:0019546">
    <property type="term" value="P:L-arginine deiminase pathway"/>
    <property type="evidence" value="ECO:0007669"/>
    <property type="project" value="TreeGrafter"/>
</dbReference>
<name>A0A845E4D2_9BACI</name>
<dbReference type="PANTHER" id="PTHR47271">
    <property type="entry name" value="ARGININE DEIMINASE"/>
    <property type="match status" value="1"/>
</dbReference>
<dbReference type="Proteomes" id="UP000447393">
    <property type="component" value="Unassembled WGS sequence"/>
</dbReference>
<reference evidence="1 2" key="1">
    <citation type="submission" date="2019-11" db="EMBL/GenBank/DDBJ databases">
        <title>Genome sequences of 17 halophilic strains isolated from different environments.</title>
        <authorList>
            <person name="Furrow R.E."/>
        </authorList>
    </citation>
    <scope>NUCLEOTIDE SEQUENCE [LARGE SCALE GENOMIC DNA]</scope>
    <source>
        <strain evidence="1 2">22505_10_Sand</strain>
    </source>
</reference>